<comment type="caution">
    <text evidence="1">The sequence shown here is derived from an EMBL/GenBank/DDBJ whole genome shotgun (WGS) entry which is preliminary data.</text>
</comment>
<keyword evidence="2" id="KW-1185">Reference proteome</keyword>
<protein>
    <submittedName>
        <fullName evidence="1">Uncharacterized protein</fullName>
    </submittedName>
</protein>
<sequence length="121" mass="13884">MARLYRPRDIHECILKFRRTSGVLFGTSRYPHRLPISHTDSYAETRGRCERAVVYLIRPSRPSNNVYRAVSTCTLSSSREDDLPCSANWNELQTNVVIGPEQAMKPSTEATFRRVLVNGKR</sequence>
<evidence type="ECO:0000313" key="2">
    <source>
        <dbReference type="Proteomes" id="UP001385951"/>
    </source>
</evidence>
<name>A0AAW0G6A7_9APHY</name>
<dbReference type="AlphaFoldDB" id="A0AAW0G6A7"/>
<evidence type="ECO:0000313" key="1">
    <source>
        <dbReference type="EMBL" id="KAK7687239.1"/>
    </source>
</evidence>
<dbReference type="Proteomes" id="UP001385951">
    <property type="component" value="Unassembled WGS sequence"/>
</dbReference>
<gene>
    <name evidence="1" type="ORF">QCA50_009744</name>
</gene>
<organism evidence="1 2">
    <name type="scientific">Cerrena zonata</name>
    <dbReference type="NCBI Taxonomy" id="2478898"/>
    <lineage>
        <taxon>Eukaryota</taxon>
        <taxon>Fungi</taxon>
        <taxon>Dikarya</taxon>
        <taxon>Basidiomycota</taxon>
        <taxon>Agaricomycotina</taxon>
        <taxon>Agaricomycetes</taxon>
        <taxon>Polyporales</taxon>
        <taxon>Cerrenaceae</taxon>
        <taxon>Cerrena</taxon>
    </lineage>
</organism>
<reference evidence="1 2" key="1">
    <citation type="submission" date="2022-09" db="EMBL/GenBank/DDBJ databases">
        <authorList>
            <person name="Palmer J.M."/>
        </authorList>
    </citation>
    <scope>NUCLEOTIDE SEQUENCE [LARGE SCALE GENOMIC DNA]</scope>
    <source>
        <strain evidence="1 2">DSM 7382</strain>
    </source>
</reference>
<proteinExistence type="predicted"/>
<accession>A0AAW0G6A7</accession>
<dbReference type="EMBL" id="JASBNA010000014">
    <property type="protein sequence ID" value="KAK7687239.1"/>
    <property type="molecule type" value="Genomic_DNA"/>
</dbReference>